<dbReference type="InterPro" id="IPR007897">
    <property type="entry name" value="PHB_accumulat"/>
</dbReference>
<dbReference type="NCBIfam" id="TIGR01848">
    <property type="entry name" value="PHA_reg_PhaR"/>
    <property type="match status" value="1"/>
</dbReference>
<dbReference type="Pfam" id="PF05233">
    <property type="entry name" value="PHB_acc"/>
    <property type="match status" value="1"/>
</dbReference>
<keyword evidence="4" id="KW-1185">Reference proteome</keyword>
<dbReference type="Proteomes" id="UP001204445">
    <property type="component" value="Unassembled WGS sequence"/>
</dbReference>
<reference evidence="3" key="1">
    <citation type="submission" date="2022-08" db="EMBL/GenBank/DDBJ databases">
        <title>Genomic Encyclopedia of Type Strains, Phase III (KMG-III): the genomes of soil and plant-associated and newly described type strains.</title>
        <authorList>
            <person name="Whitman W."/>
        </authorList>
    </citation>
    <scope>NUCLEOTIDE SEQUENCE</scope>
    <source>
        <strain evidence="3">HMT 1</strain>
    </source>
</reference>
<feature type="domain" description="PHA accumulation regulator DNA-binding N-terminal" evidence="2">
    <location>
        <begin position="6"/>
        <end position="65"/>
    </location>
</feature>
<dbReference type="InterPro" id="IPR012909">
    <property type="entry name" value="PHA_DNA-bd_N"/>
</dbReference>
<sequence>MSETRVIKKYPNRRLYDTEVSKYITLEDVRQLVLEGVDFCVRDVKSNEDLTRAILLQIISEQEHGGEPMFSTDMLTHIIRFYGDSMQSVASDYLRQSLEMFVQQQKDFQKNLTDAVTSNPINTMTEMTERNLKLWREVQDNFFQAASNKSKKNTGE</sequence>
<dbReference type="RefSeq" id="WP_259054665.1">
    <property type="nucleotide sequence ID" value="NZ_JANUCT010000006.1"/>
</dbReference>
<feature type="domain" description="PHB accumulation regulatory" evidence="1">
    <location>
        <begin position="70"/>
        <end position="109"/>
    </location>
</feature>
<evidence type="ECO:0000259" key="1">
    <source>
        <dbReference type="Pfam" id="PF05233"/>
    </source>
</evidence>
<name>A0AAE3HL98_9GAMM</name>
<proteinExistence type="predicted"/>
<evidence type="ECO:0000259" key="2">
    <source>
        <dbReference type="Pfam" id="PF07879"/>
    </source>
</evidence>
<dbReference type="AlphaFoldDB" id="A0AAE3HL98"/>
<gene>
    <name evidence="3" type="ORF">J2T55_001069</name>
</gene>
<accession>A0AAE3HL98</accession>
<protein>
    <submittedName>
        <fullName evidence="3">Polyhydroxyalkanoate synthesis repressor PhaR</fullName>
    </submittedName>
</protein>
<organism evidence="3 4">
    <name type="scientific">Methylohalomonas lacus</name>
    <dbReference type="NCBI Taxonomy" id="398773"/>
    <lineage>
        <taxon>Bacteria</taxon>
        <taxon>Pseudomonadati</taxon>
        <taxon>Pseudomonadota</taxon>
        <taxon>Gammaproteobacteria</taxon>
        <taxon>Methylohalomonadales</taxon>
        <taxon>Methylohalomonadaceae</taxon>
        <taxon>Methylohalomonas</taxon>
    </lineage>
</organism>
<dbReference type="GO" id="GO:0006355">
    <property type="term" value="P:regulation of DNA-templated transcription"/>
    <property type="evidence" value="ECO:0007669"/>
    <property type="project" value="InterPro"/>
</dbReference>
<comment type="caution">
    <text evidence="3">The sequence shown here is derived from an EMBL/GenBank/DDBJ whole genome shotgun (WGS) entry which is preliminary data.</text>
</comment>
<dbReference type="Pfam" id="PF07879">
    <property type="entry name" value="PHB_acc_N"/>
    <property type="match status" value="1"/>
</dbReference>
<evidence type="ECO:0000313" key="4">
    <source>
        <dbReference type="Proteomes" id="UP001204445"/>
    </source>
</evidence>
<evidence type="ECO:0000313" key="3">
    <source>
        <dbReference type="EMBL" id="MCS3903052.1"/>
    </source>
</evidence>
<dbReference type="EMBL" id="JANUCT010000006">
    <property type="protein sequence ID" value="MCS3903052.1"/>
    <property type="molecule type" value="Genomic_DNA"/>
</dbReference>
<dbReference type="InterPro" id="IPR010134">
    <property type="entry name" value="PHA_reg_PhaR"/>
</dbReference>